<dbReference type="Proteomes" id="UP001163823">
    <property type="component" value="Chromosome 2"/>
</dbReference>
<dbReference type="KEGG" id="qsa:O6P43_003650"/>
<proteinExistence type="predicted"/>
<sequence>MDDQGRFTIEEGIGNACVKKLCITHKFGNTERDGPLTVVHTVLPKGNNPTKLSRKCFTHWYKVVTEIGRSGGLCLQFDFSENPEPPTPINPPNLVLNNNDIDQNVRGLLNSGGITKGNANSCINLDTRLELAAIRISLF</sequence>
<dbReference type="AlphaFoldDB" id="A0AAD7QF46"/>
<name>A0AAD7QF46_QUISA</name>
<reference evidence="1" key="1">
    <citation type="journal article" date="2023" name="Science">
        <title>Elucidation of the pathway for biosynthesis of saponin adjuvants from the soapbark tree.</title>
        <authorList>
            <person name="Reed J."/>
            <person name="Orme A."/>
            <person name="El-Demerdash A."/>
            <person name="Owen C."/>
            <person name="Martin L.B.B."/>
            <person name="Misra R.C."/>
            <person name="Kikuchi S."/>
            <person name="Rejzek M."/>
            <person name="Martin A.C."/>
            <person name="Harkess A."/>
            <person name="Leebens-Mack J."/>
            <person name="Louveau T."/>
            <person name="Stephenson M.J."/>
            <person name="Osbourn A."/>
        </authorList>
    </citation>
    <scope>NUCLEOTIDE SEQUENCE</scope>
    <source>
        <strain evidence="1">S10</strain>
    </source>
</reference>
<accession>A0AAD7QF46</accession>
<dbReference type="EMBL" id="JARAOO010000002">
    <property type="protein sequence ID" value="KAJ7980366.1"/>
    <property type="molecule type" value="Genomic_DNA"/>
</dbReference>
<comment type="caution">
    <text evidence="1">The sequence shown here is derived from an EMBL/GenBank/DDBJ whole genome shotgun (WGS) entry which is preliminary data.</text>
</comment>
<organism evidence="1 2">
    <name type="scientific">Quillaja saponaria</name>
    <name type="common">Soap bark tree</name>
    <dbReference type="NCBI Taxonomy" id="32244"/>
    <lineage>
        <taxon>Eukaryota</taxon>
        <taxon>Viridiplantae</taxon>
        <taxon>Streptophyta</taxon>
        <taxon>Embryophyta</taxon>
        <taxon>Tracheophyta</taxon>
        <taxon>Spermatophyta</taxon>
        <taxon>Magnoliopsida</taxon>
        <taxon>eudicotyledons</taxon>
        <taxon>Gunneridae</taxon>
        <taxon>Pentapetalae</taxon>
        <taxon>rosids</taxon>
        <taxon>fabids</taxon>
        <taxon>Fabales</taxon>
        <taxon>Quillajaceae</taxon>
        <taxon>Quillaja</taxon>
    </lineage>
</organism>
<keyword evidence="2" id="KW-1185">Reference proteome</keyword>
<gene>
    <name evidence="1" type="ORF">O6P43_003650</name>
</gene>
<protein>
    <submittedName>
        <fullName evidence="1">Uncharacterized protein</fullName>
    </submittedName>
</protein>
<evidence type="ECO:0000313" key="2">
    <source>
        <dbReference type="Proteomes" id="UP001163823"/>
    </source>
</evidence>
<evidence type="ECO:0000313" key="1">
    <source>
        <dbReference type="EMBL" id="KAJ7980366.1"/>
    </source>
</evidence>